<reference evidence="3" key="1">
    <citation type="journal article" date="2019" name="Int. J. Syst. Evol. Microbiol.">
        <title>The Global Catalogue of Microorganisms (GCM) 10K type strain sequencing project: providing services to taxonomists for standard genome sequencing and annotation.</title>
        <authorList>
            <consortium name="The Broad Institute Genomics Platform"/>
            <consortium name="The Broad Institute Genome Sequencing Center for Infectious Disease"/>
            <person name="Wu L."/>
            <person name="Ma J."/>
        </authorList>
    </citation>
    <scope>NUCLEOTIDE SEQUENCE [LARGE SCALE GENOMIC DNA]</scope>
    <source>
        <strain evidence="3">DFY41</strain>
    </source>
</reference>
<organism evidence="2 3">
    <name type="scientific">Nocardioides taihuensis</name>
    <dbReference type="NCBI Taxonomy" id="1835606"/>
    <lineage>
        <taxon>Bacteria</taxon>
        <taxon>Bacillati</taxon>
        <taxon>Actinomycetota</taxon>
        <taxon>Actinomycetes</taxon>
        <taxon>Propionibacteriales</taxon>
        <taxon>Nocardioidaceae</taxon>
        <taxon>Nocardioides</taxon>
    </lineage>
</organism>
<feature type="compositionally biased region" description="Basic and acidic residues" evidence="1">
    <location>
        <begin position="183"/>
        <end position="192"/>
    </location>
</feature>
<protein>
    <recommendedName>
        <fullName evidence="4">DUF4365 domain-containing protein</fullName>
    </recommendedName>
</protein>
<accession>A0ABW0BQN6</accession>
<proteinExistence type="predicted"/>
<evidence type="ECO:0000313" key="3">
    <source>
        <dbReference type="Proteomes" id="UP001596087"/>
    </source>
</evidence>
<feature type="region of interest" description="Disordered" evidence="1">
    <location>
        <begin position="171"/>
        <end position="192"/>
    </location>
</feature>
<sequence>MADTKMTKSVGEHWACATLARHGWAPALTRDGLERTDILAVATHLDHRPTVEIQVKATMSAGDRISWLLGEKAQLPDLSGHEWFVLVSIPTMHADPPRAFVVPRDHVAAAAWIVHMNWLTDPLAPPGKRNAPVAQARIKVENFERYEERWDLLGEPTPTVPVLLPPELRDQSQEPRVGLPPEHPWHHDLPSW</sequence>
<evidence type="ECO:0000256" key="1">
    <source>
        <dbReference type="SAM" id="MobiDB-lite"/>
    </source>
</evidence>
<gene>
    <name evidence="2" type="ORF">ACFPGP_22165</name>
</gene>
<keyword evidence="3" id="KW-1185">Reference proteome</keyword>
<comment type="caution">
    <text evidence="2">The sequence shown here is derived from an EMBL/GenBank/DDBJ whole genome shotgun (WGS) entry which is preliminary data.</text>
</comment>
<evidence type="ECO:0008006" key="4">
    <source>
        <dbReference type="Google" id="ProtNLM"/>
    </source>
</evidence>
<name>A0ABW0BQN6_9ACTN</name>
<dbReference type="RefSeq" id="WP_378593499.1">
    <property type="nucleotide sequence ID" value="NZ_JBHSKD010000027.1"/>
</dbReference>
<dbReference type="EMBL" id="JBHSKD010000027">
    <property type="protein sequence ID" value="MFC5179400.1"/>
    <property type="molecule type" value="Genomic_DNA"/>
</dbReference>
<dbReference type="Proteomes" id="UP001596087">
    <property type="component" value="Unassembled WGS sequence"/>
</dbReference>
<evidence type="ECO:0000313" key="2">
    <source>
        <dbReference type="EMBL" id="MFC5179400.1"/>
    </source>
</evidence>